<evidence type="ECO:0000256" key="2">
    <source>
        <dbReference type="ARBA" id="ARBA00010867"/>
    </source>
</evidence>
<dbReference type="InterPro" id="IPR038552">
    <property type="entry name" value="Tim21_IMS_sf"/>
</dbReference>
<dbReference type="PANTHER" id="PTHR13032:SF6">
    <property type="entry name" value="MITOCHONDRIAL IMPORT INNER MEMBRANE TRANSLOCASE SUBUNIT TIM21"/>
    <property type="match status" value="1"/>
</dbReference>
<keyword evidence="6" id="KW-0809">Transit peptide</keyword>
<keyword evidence="5 10" id="KW-0999">Mitochondrion inner membrane</keyword>
<keyword evidence="4" id="KW-0812">Transmembrane</keyword>
<evidence type="ECO:0000256" key="7">
    <source>
        <dbReference type="ARBA" id="ARBA00022989"/>
    </source>
</evidence>
<organism evidence="11 12">
    <name type="scientific">Jimgerdemannia flammicorona</name>
    <dbReference type="NCBI Taxonomy" id="994334"/>
    <lineage>
        <taxon>Eukaryota</taxon>
        <taxon>Fungi</taxon>
        <taxon>Fungi incertae sedis</taxon>
        <taxon>Mucoromycota</taxon>
        <taxon>Mucoromycotina</taxon>
        <taxon>Endogonomycetes</taxon>
        <taxon>Endogonales</taxon>
        <taxon>Endogonaceae</taxon>
        <taxon>Jimgerdemannia</taxon>
    </lineage>
</organism>
<comment type="similarity">
    <text evidence="2 10">Belongs to the TIM21 family.</text>
</comment>
<evidence type="ECO:0000256" key="5">
    <source>
        <dbReference type="ARBA" id="ARBA00022792"/>
    </source>
</evidence>
<name>A0A433D1M1_9FUNG</name>
<protein>
    <recommendedName>
        <fullName evidence="3 10">Mitochondrial import inner membrane translocase subunit Tim21</fullName>
    </recommendedName>
</protein>
<dbReference type="PANTHER" id="PTHR13032">
    <property type="entry name" value="MITOCHONDRIAL IMPORT INNER MEMBRANE TRANSLOCASE SUBUNIT TIM21"/>
    <property type="match status" value="1"/>
</dbReference>
<dbReference type="InterPro" id="IPR013261">
    <property type="entry name" value="Tim21"/>
</dbReference>
<evidence type="ECO:0000256" key="6">
    <source>
        <dbReference type="ARBA" id="ARBA00022946"/>
    </source>
</evidence>
<dbReference type="FunFam" id="3.10.450.320:FF:000002">
    <property type="entry name" value="Mitochondrial import inner membrane translocase subunit tim21"/>
    <property type="match status" value="1"/>
</dbReference>
<reference evidence="11 12" key="1">
    <citation type="journal article" date="2018" name="New Phytol.">
        <title>Phylogenomics of Endogonaceae and evolution of mycorrhizas within Mucoromycota.</title>
        <authorList>
            <person name="Chang Y."/>
            <person name="Desiro A."/>
            <person name="Na H."/>
            <person name="Sandor L."/>
            <person name="Lipzen A."/>
            <person name="Clum A."/>
            <person name="Barry K."/>
            <person name="Grigoriev I.V."/>
            <person name="Martin F.M."/>
            <person name="Stajich J.E."/>
            <person name="Smith M.E."/>
            <person name="Bonito G."/>
            <person name="Spatafora J.W."/>
        </authorList>
    </citation>
    <scope>NUCLEOTIDE SEQUENCE [LARGE SCALE GENOMIC DNA]</scope>
    <source>
        <strain evidence="11 12">GMNB39</strain>
    </source>
</reference>
<comment type="subunit">
    <text evidence="10">Component of the TIM23 complex.</text>
</comment>
<dbReference type="EMBL" id="RBNI01008398">
    <property type="protein sequence ID" value="RUP44735.1"/>
    <property type="molecule type" value="Genomic_DNA"/>
</dbReference>
<dbReference type="Pfam" id="PF08294">
    <property type="entry name" value="TIM21"/>
    <property type="match status" value="1"/>
</dbReference>
<evidence type="ECO:0000313" key="12">
    <source>
        <dbReference type="Proteomes" id="UP000268093"/>
    </source>
</evidence>
<dbReference type="GO" id="GO:0005744">
    <property type="term" value="C:TIM23 mitochondrial import inner membrane translocase complex"/>
    <property type="evidence" value="ECO:0007669"/>
    <property type="project" value="UniProtKB-UniRule"/>
</dbReference>
<keyword evidence="12" id="KW-1185">Reference proteome</keyword>
<dbReference type="AlphaFoldDB" id="A0A433D1M1"/>
<comment type="caution">
    <text evidence="11">The sequence shown here is derived from an EMBL/GenBank/DDBJ whole genome shotgun (WGS) entry which is preliminary data.</text>
</comment>
<dbReference type="GO" id="GO:0030150">
    <property type="term" value="P:protein import into mitochondrial matrix"/>
    <property type="evidence" value="ECO:0007669"/>
    <property type="project" value="UniProtKB-UniRule"/>
</dbReference>
<evidence type="ECO:0000256" key="8">
    <source>
        <dbReference type="ARBA" id="ARBA00023128"/>
    </source>
</evidence>
<keyword evidence="7" id="KW-1133">Transmembrane helix</keyword>
<keyword evidence="10" id="KW-0653">Protein transport</keyword>
<sequence>MASTTLILQSARRAFCTLPRLRPSSSAPLIPTRHTARAMATGNRPAQKRSALVKQSTVKEWKDLSTPQKVVATTKVTANVGIIVVGLGILGQDFPDYSSDFFWRKVAIHYLTNNDSNAEQKTHPFHTAETCVGALTYYILSELMGSQSSTAIFSDALEKARSNPELQDLIGTPMKGHGEPSRNRMRRNRRVSYQIANDMQGNEHLLMRFYVEGPNGEGTGFLEMVKDTVGKWEYKYIFVDVPGQGLPSKRIFLIYNGKAGKKEDIKVPEEIAAA</sequence>
<keyword evidence="8 10" id="KW-0496">Mitochondrion</keyword>
<dbReference type="OrthoDB" id="436405at2759"/>
<proteinExistence type="inferred from homology"/>
<keyword evidence="10" id="KW-0811">Translocation</keyword>
<evidence type="ECO:0000256" key="10">
    <source>
        <dbReference type="RuleBase" id="RU367142"/>
    </source>
</evidence>
<keyword evidence="9" id="KW-0472">Membrane</keyword>
<accession>A0A433D1M1</accession>
<keyword evidence="10" id="KW-0813">Transport</keyword>
<evidence type="ECO:0000256" key="9">
    <source>
        <dbReference type="ARBA" id="ARBA00023136"/>
    </source>
</evidence>
<comment type="function">
    <text evidence="10">Essential component of the TIM23 complex, a complex that mediates the translocation of transit peptide-containing proteins across the mitochondrial inner membrane.</text>
</comment>
<evidence type="ECO:0000313" key="11">
    <source>
        <dbReference type="EMBL" id="RUP44735.1"/>
    </source>
</evidence>
<dbReference type="Proteomes" id="UP000268093">
    <property type="component" value="Unassembled WGS sequence"/>
</dbReference>
<gene>
    <name evidence="11" type="ORF">BC936DRAFT_149064</name>
</gene>
<evidence type="ECO:0000256" key="4">
    <source>
        <dbReference type="ARBA" id="ARBA00022692"/>
    </source>
</evidence>
<evidence type="ECO:0000256" key="1">
    <source>
        <dbReference type="ARBA" id="ARBA00004434"/>
    </source>
</evidence>
<evidence type="ECO:0000256" key="3">
    <source>
        <dbReference type="ARBA" id="ARBA00020726"/>
    </source>
</evidence>
<dbReference type="Gene3D" id="3.10.450.320">
    <property type="entry name" value="Mitochondrial import inner membrane translocase subunit Tim21"/>
    <property type="match status" value="1"/>
</dbReference>
<comment type="subcellular location">
    <subcellularLocation>
        <location evidence="1 10">Mitochondrion inner membrane</location>
        <topology evidence="1 10">Single-pass membrane protein</topology>
    </subcellularLocation>
</comment>